<keyword evidence="3" id="KW-1185">Reference proteome</keyword>
<dbReference type="Pfam" id="PF03358">
    <property type="entry name" value="FMN_red"/>
    <property type="match status" value="1"/>
</dbReference>
<dbReference type="EMBL" id="JAODOP010000004">
    <property type="protein sequence ID" value="MEF3835918.1"/>
    <property type="molecule type" value="Genomic_DNA"/>
</dbReference>
<evidence type="ECO:0000313" key="3">
    <source>
        <dbReference type="Proteomes" id="UP001337305"/>
    </source>
</evidence>
<sequence>MKKILAFSGSNNPESINELLLISAINKIQKGNVHHIQLTDYQIPIYSQEIEKNGIPQSIKEIFRFFIEADAFIITSPEHNGLPTSFFKNIIDWLSRIDQKFFGGKPVLLMSTSPGANGGASHLQILTKLLPIWGGNLVSHYSLGSFNNKYDHSNLQIADYDEDTRLSESIRILINSFSK</sequence>
<dbReference type="Gene3D" id="3.40.50.360">
    <property type="match status" value="1"/>
</dbReference>
<dbReference type="InterPro" id="IPR050712">
    <property type="entry name" value="NAD(P)H-dep_reductase"/>
</dbReference>
<evidence type="ECO:0000259" key="1">
    <source>
        <dbReference type="Pfam" id="PF03358"/>
    </source>
</evidence>
<proteinExistence type="predicted"/>
<dbReference type="RefSeq" id="WP_303308194.1">
    <property type="nucleotide sequence ID" value="NZ_JAODOP010000004.1"/>
</dbReference>
<reference evidence="2 3" key="1">
    <citation type="submission" date="2022-09" db="EMBL/GenBank/DDBJ databases">
        <title>Genome sequencing of Flavivirga sp. MEBiC05379.</title>
        <authorList>
            <person name="Oh H.-M."/>
            <person name="Kwon K.K."/>
            <person name="Park M.J."/>
            <person name="Yang S.-H."/>
        </authorList>
    </citation>
    <scope>NUCLEOTIDE SEQUENCE [LARGE SCALE GENOMIC DNA]</scope>
    <source>
        <strain evidence="2 3">MEBiC05379</strain>
    </source>
</reference>
<dbReference type="InterPro" id="IPR005025">
    <property type="entry name" value="FMN_Rdtase-like_dom"/>
</dbReference>
<dbReference type="PANTHER" id="PTHR30543">
    <property type="entry name" value="CHROMATE REDUCTASE"/>
    <property type="match status" value="1"/>
</dbReference>
<name>A0ABU7XZG8_9FLAO</name>
<feature type="domain" description="NADPH-dependent FMN reductase-like" evidence="1">
    <location>
        <begin position="3"/>
        <end position="140"/>
    </location>
</feature>
<comment type="caution">
    <text evidence="2">The sequence shown here is derived from an EMBL/GenBank/DDBJ whole genome shotgun (WGS) entry which is preliminary data.</text>
</comment>
<dbReference type="PANTHER" id="PTHR30543:SF21">
    <property type="entry name" value="NAD(P)H-DEPENDENT FMN REDUCTASE LOT6"/>
    <property type="match status" value="1"/>
</dbReference>
<organism evidence="2 3">
    <name type="scientific">Flavivirga spongiicola</name>
    <dbReference type="NCBI Taxonomy" id="421621"/>
    <lineage>
        <taxon>Bacteria</taxon>
        <taxon>Pseudomonadati</taxon>
        <taxon>Bacteroidota</taxon>
        <taxon>Flavobacteriia</taxon>
        <taxon>Flavobacteriales</taxon>
        <taxon>Flavobacteriaceae</taxon>
        <taxon>Flavivirga</taxon>
    </lineage>
</organism>
<gene>
    <name evidence="2" type="ORF">N1F79_22540</name>
</gene>
<accession>A0ABU7XZG8</accession>
<protein>
    <submittedName>
        <fullName evidence="2">NAD(P)H-dependent oxidoreductase</fullName>
    </submittedName>
</protein>
<dbReference type="Proteomes" id="UP001337305">
    <property type="component" value="Unassembled WGS sequence"/>
</dbReference>
<dbReference type="SUPFAM" id="SSF52218">
    <property type="entry name" value="Flavoproteins"/>
    <property type="match status" value="1"/>
</dbReference>
<dbReference type="InterPro" id="IPR029039">
    <property type="entry name" value="Flavoprotein-like_sf"/>
</dbReference>
<evidence type="ECO:0000313" key="2">
    <source>
        <dbReference type="EMBL" id="MEF3835918.1"/>
    </source>
</evidence>